<gene>
    <name evidence="1" type="ORF">ABWT76_004011</name>
</gene>
<organism evidence="1">
    <name type="scientific">Planktothricoides raciborskii GIHE-MW2</name>
    <dbReference type="NCBI Taxonomy" id="2792601"/>
    <lineage>
        <taxon>Bacteria</taxon>
        <taxon>Bacillati</taxon>
        <taxon>Cyanobacteriota</taxon>
        <taxon>Cyanophyceae</taxon>
        <taxon>Oscillatoriophycideae</taxon>
        <taxon>Oscillatoriales</taxon>
        <taxon>Oscillatoriaceae</taxon>
        <taxon>Planktothricoides</taxon>
    </lineage>
</organism>
<evidence type="ECO:0000313" key="1">
    <source>
        <dbReference type="EMBL" id="XCM35338.1"/>
    </source>
</evidence>
<dbReference type="RefSeq" id="WP_354634863.1">
    <property type="nucleotide sequence ID" value="NZ_CP159837.1"/>
</dbReference>
<dbReference type="EMBL" id="CP159837">
    <property type="protein sequence ID" value="XCM35338.1"/>
    <property type="molecule type" value="Genomic_DNA"/>
</dbReference>
<name>A0AAU8J9T3_9CYAN</name>
<reference evidence="1" key="1">
    <citation type="submission" date="2024-07" db="EMBL/GenBank/DDBJ databases">
        <authorList>
            <person name="Kim Y.J."/>
            <person name="Jeong J.Y."/>
        </authorList>
    </citation>
    <scope>NUCLEOTIDE SEQUENCE</scope>
    <source>
        <strain evidence="1">GIHE-MW2</strain>
    </source>
</reference>
<accession>A0AAU8J9T3</accession>
<dbReference type="AlphaFoldDB" id="A0AAU8J9T3"/>
<proteinExistence type="predicted"/>
<protein>
    <submittedName>
        <fullName evidence="1">Uncharacterized protein</fullName>
    </submittedName>
</protein>
<sequence>MPELLWENPWTEQRFASAKPMRDRAGEITFQGGHLTTRGGRIELGSVRGSVDGNNTVILVPVNNGWTAAYSQVKSFQNIQLSQEYYINLGGK</sequence>